<dbReference type="Gene3D" id="2.30.30.40">
    <property type="entry name" value="SH3 Domains"/>
    <property type="match status" value="1"/>
</dbReference>
<evidence type="ECO:0000256" key="1">
    <source>
        <dbReference type="SAM" id="SignalP"/>
    </source>
</evidence>
<evidence type="ECO:0000259" key="2">
    <source>
        <dbReference type="Pfam" id="PF08239"/>
    </source>
</evidence>
<keyword evidence="4" id="KW-1185">Reference proteome</keyword>
<dbReference type="PROSITE" id="PS51257">
    <property type="entry name" value="PROKAR_LIPOPROTEIN"/>
    <property type="match status" value="1"/>
</dbReference>
<dbReference type="AlphaFoldDB" id="A0A1I4EZR5"/>
<dbReference type="Pfam" id="PF08239">
    <property type="entry name" value="SH3_3"/>
    <property type="match status" value="1"/>
</dbReference>
<dbReference type="InterPro" id="IPR003646">
    <property type="entry name" value="SH3-like_bac-type"/>
</dbReference>
<dbReference type="STRING" id="195913.SAMN04488004_1088"/>
<gene>
    <name evidence="3" type="ORF">SAMN04488004_1088</name>
</gene>
<reference evidence="3 4" key="1">
    <citation type="submission" date="2016-10" db="EMBL/GenBank/DDBJ databases">
        <authorList>
            <person name="de Groot N.N."/>
        </authorList>
    </citation>
    <scope>NUCLEOTIDE SEQUENCE [LARGE SCALE GENOMIC DNA]</scope>
    <source>
        <strain evidence="3 4">DSM 16199</strain>
    </source>
</reference>
<dbReference type="RefSeq" id="WP_090188355.1">
    <property type="nucleotide sequence ID" value="NZ_CAXIDI010000008.1"/>
</dbReference>
<feature type="chain" id="PRO_5011538514" evidence="1">
    <location>
        <begin position="22"/>
        <end position="102"/>
    </location>
</feature>
<dbReference type="OrthoDB" id="8451772at2"/>
<dbReference type="EMBL" id="FOTF01000008">
    <property type="protein sequence ID" value="SFL11222.1"/>
    <property type="molecule type" value="Genomic_DNA"/>
</dbReference>
<feature type="domain" description="SH3b" evidence="2">
    <location>
        <begin position="44"/>
        <end position="100"/>
    </location>
</feature>
<organism evidence="3 4">
    <name type="scientific">Loktanella salsilacus</name>
    <dbReference type="NCBI Taxonomy" id="195913"/>
    <lineage>
        <taxon>Bacteria</taxon>
        <taxon>Pseudomonadati</taxon>
        <taxon>Pseudomonadota</taxon>
        <taxon>Alphaproteobacteria</taxon>
        <taxon>Rhodobacterales</taxon>
        <taxon>Roseobacteraceae</taxon>
        <taxon>Loktanella</taxon>
    </lineage>
</organism>
<name>A0A1I4EZR5_9RHOB</name>
<evidence type="ECO:0000313" key="4">
    <source>
        <dbReference type="Proteomes" id="UP000199550"/>
    </source>
</evidence>
<accession>A0A1I4EZR5</accession>
<evidence type="ECO:0000313" key="3">
    <source>
        <dbReference type="EMBL" id="SFL11222.1"/>
    </source>
</evidence>
<protein>
    <submittedName>
        <fullName evidence="3">SH3 domain-containing protein</fullName>
    </submittedName>
</protein>
<dbReference type="GeneID" id="97892839"/>
<feature type="signal peptide" evidence="1">
    <location>
        <begin position="1"/>
        <end position="21"/>
    </location>
</feature>
<keyword evidence="1" id="KW-0732">Signal</keyword>
<proteinExistence type="predicted"/>
<sequence>MRGLTFSFLVAVSLTACSSSAVDAPLGGLGRYQVAGVEDDDDMLKMRAGPGTGYIIVLGMPNGTSVWVDSCEPSGNTSWCKVTLGGPGGVSGYVSKAYLKAV</sequence>
<dbReference type="Proteomes" id="UP000199550">
    <property type="component" value="Unassembled WGS sequence"/>
</dbReference>